<dbReference type="RefSeq" id="WP_047558380.1">
    <property type="nucleotide sequence ID" value="NZ_FMAF01000017.1"/>
</dbReference>
<evidence type="ECO:0000313" key="3">
    <source>
        <dbReference type="Proteomes" id="UP000199205"/>
    </source>
</evidence>
<dbReference type="PANTHER" id="PTHR11365">
    <property type="entry name" value="5-OXOPROLINASE RELATED"/>
    <property type="match status" value="1"/>
</dbReference>
<evidence type="ECO:0000259" key="1">
    <source>
        <dbReference type="Pfam" id="PF02538"/>
    </source>
</evidence>
<gene>
    <name evidence="2" type="ORF">GA0061101_11793</name>
</gene>
<sequence length="565" mass="61918">MEKIAAKHMVQMSILDGRLVQIAKEMGITLMMTSYSTIFNEGLDFTCGLADAKGNLIGTGDFQPSMIGGLPLVIQTITQEIPVETLEEGDVIVHNDPYRGGMHTPEHTFIQPVFVDKVFVGYSVAIGHVAEVGGMVPGAFAGEATEIFHEGLRVPPIKIRRKGKDVEDVWRLMLANYRTPRQNFGDFRAMISAVELGEQRLRGLIEEFGLERFTELTDSLLDYSEARMRAELREFPNGVYSFEDYMEDDGIEKRRYKIAVDVFVQDDEIVVDFRRSDKQAKGPINGVLSVALSASYNAILHLTDPSIPKNSGCFRPIRVVAPPGLVVNANYPAPEVGGNTETHIRICYTVIGALAVAVPERAFATDGGTHSNFLFGGQNSRTDEYVVCYDLSTPGWGGRSHADGNSACNAINGNSRLNPVEVFETRFPWRIDAHEFVPDTGGPGEFRGGLALRKKMTCLADELKLSFMSDRQELAPWGLFKGQSGGCGSLHIRRKGSEAWKDFQEDSGKVSASKFSNAVVYEGDQVIVVAPGGGGYGDARKRDRQALAKDIAAGWVTEKGAAAYR</sequence>
<feature type="domain" description="Hydantoinase B/oxoprolinase" evidence="1">
    <location>
        <begin position="10"/>
        <end position="538"/>
    </location>
</feature>
<dbReference type="GO" id="GO:0017168">
    <property type="term" value="F:5-oxoprolinase (ATP-hydrolyzing) activity"/>
    <property type="evidence" value="ECO:0007669"/>
    <property type="project" value="TreeGrafter"/>
</dbReference>
<dbReference type="InterPro" id="IPR003692">
    <property type="entry name" value="Hydantoinase_B"/>
</dbReference>
<dbReference type="GO" id="GO:0005829">
    <property type="term" value="C:cytosol"/>
    <property type="evidence" value="ECO:0007669"/>
    <property type="project" value="TreeGrafter"/>
</dbReference>
<accession>A0A1C3WUE3</accession>
<proteinExistence type="predicted"/>
<name>A0A1C3WUE3_9HYPH</name>
<dbReference type="EMBL" id="FMAF01000017">
    <property type="protein sequence ID" value="SCB43580.1"/>
    <property type="molecule type" value="Genomic_DNA"/>
</dbReference>
<organism evidence="2 3">
    <name type="scientific">Rhizobium lusitanum</name>
    <dbReference type="NCBI Taxonomy" id="293958"/>
    <lineage>
        <taxon>Bacteria</taxon>
        <taxon>Pseudomonadati</taxon>
        <taxon>Pseudomonadota</taxon>
        <taxon>Alphaproteobacteria</taxon>
        <taxon>Hyphomicrobiales</taxon>
        <taxon>Rhizobiaceae</taxon>
        <taxon>Rhizobium/Agrobacterium group</taxon>
        <taxon>Rhizobium</taxon>
    </lineage>
</organism>
<dbReference type="PANTHER" id="PTHR11365:SF23">
    <property type="entry name" value="HYPOTHETICAL 5-OXOPROLINASE (EUROFUNG)-RELATED"/>
    <property type="match status" value="1"/>
</dbReference>
<dbReference type="InterPro" id="IPR045079">
    <property type="entry name" value="Oxoprolinase-like"/>
</dbReference>
<dbReference type="GO" id="GO:0006749">
    <property type="term" value="P:glutathione metabolic process"/>
    <property type="evidence" value="ECO:0007669"/>
    <property type="project" value="TreeGrafter"/>
</dbReference>
<protein>
    <submittedName>
        <fullName evidence="2">N-methylhydantoinase B</fullName>
    </submittedName>
</protein>
<reference evidence="2 3" key="1">
    <citation type="submission" date="2016-08" db="EMBL/GenBank/DDBJ databases">
        <authorList>
            <person name="Seilhamer J.J."/>
        </authorList>
    </citation>
    <scope>NUCLEOTIDE SEQUENCE [LARGE SCALE GENOMIC DNA]</scope>
    <source>
        <strain evidence="2 3">P1-7</strain>
    </source>
</reference>
<dbReference type="Pfam" id="PF02538">
    <property type="entry name" value="Hydantoinase_B"/>
    <property type="match status" value="1"/>
</dbReference>
<evidence type="ECO:0000313" key="2">
    <source>
        <dbReference type="EMBL" id="SCB43580.1"/>
    </source>
</evidence>
<dbReference type="Proteomes" id="UP000199205">
    <property type="component" value="Unassembled WGS sequence"/>
</dbReference>
<dbReference type="AlphaFoldDB" id="A0A1C3WUE3"/>